<evidence type="ECO:0000313" key="1">
    <source>
        <dbReference type="EMBL" id="EEN43198.1"/>
    </source>
</evidence>
<sequence>MAKCDEAKLQNLMDNWKTAKVQFCSSEACRDGDKSNADFLENLLDTSVRKTSHDLKSLHSQLTLVVHATTPDVACACASYADGGVIFAENVCELGCDAPWGQVQKRLPG</sequence>
<dbReference type="EMBL" id="GG666696">
    <property type="protein sequence ID" value="EEN43198.1"/>
    <property type="molecule type" value="Genomic_DNA"/>
</dbReference>
<name>C3ZW67_BRAFL</name>
<proteinExistence type="predicted"/>
<organism>
    <name type="scientific">Branchiostoma floridae</name>
    <name type="common">Florida lancelet</name>
    <name type="synonym">Amphioxus</name>
    <dbReference type="NCBI Taxonomy" id="7739"/>
    <lineage>
        <taxon>Eukaryota</taxon>
        <taxon>Metazoa</taxon>
        <taxon>Chordata</taxon>
        <taxon>Cephalochordata</taxon>
        <taxon>Leptocardii</taxon>
        <taxon>Amphioxiformes</taxon>
        <taxon>Branchiostomatidae</taxon>
        <taxon>Branchiostoma</taxon>
    </lineage>
</organism>
<gene>
    <name evidence="1" type="ORF">BRAFLDRAFT_102072</name>
</gene>
<dbReference type="AlphaFoldDB" id="C3ZW67"/>
<protein>
    <submittedName>
        <fullName evidence="1">Uncharacterized protein</fullName>
    </submittedName>
</protein>
<dbReference type="InParanoid" id="C3ZW67"/>
<accession>C3ZW67</accession>
<reference evidence="1" key="1">
    <citation type="journal article" date="2008" name="Nature">
        <title>The amphioxus genome and the evolution of the chordate karyotype.</title>
        <authorList>
            <consortium name="US DOE Joint Genome Institute (JGI-PGF)"/>
            <person name="Putnam N.H."/>
            <person name="Butts T."/>
            <person name="Ferrier D.E.K."/>
            <person name="Furlong R.F."/>
            <person name="Hellsten U."/>
            <person name="Kawashima T."/>
            <person name="Robinson-Rechavi M."/>
            <person name="Shoguchi E."/>
            <person name="Terry A."/>
            <person name="Yu J.-K."/>
            <person name="Benito-Gutierrez E.L."/>
            <person name="Dubchak I."/>
            <person name="Garcia-Fernandez J."/>
            <person name="Gibson-Brown J.J."/>
            <person name="Grigoriev I.V."/>
            <person name="Horton A.C."/>
            <person name="de Jong P.J."/>
            <person name="Jurka J."/>
            <person name="Kapitonov V.V."/>
            <person name="Kohara Y."/>
            <person name="Kuroki Y."/>
            <person name="Lindquist E."/>
            <person name="Lucas S."/>
            <person name="Osoegawa K."/>
            <person name="Pennacchio L.A."/>
            <person name="Salamov A.A."/>
            <person name="Satou Y."/>
            <person name="Sauka-Spengler T."/>
            <person name="Schmutz J."/>
            <person name="Shin-I T."/>
            <person name="Toyoda A."/>
            <person name="Bronner-Fraser M."/>
            <person name="Fujiyama A."/>
            <person name="Holland L.Z."/>
            <person name="Holland P.W.H."/>
            <person name="Satoh N."/>
            <person name="Rokhsar D.S."/>
        </authorList>
    </citation>
    <scope>NUCLEOTIDE SEQUENCE [LARGE SCALE GENOMIC DNA]</scope>
    <source>
        <strain evidence="1">S238N-H82</strain>
        <tissue evidence="1">Testes</tissue>
    </source>
</reference>